<dbReference type="Proteomes" id="UP000267027">
    <property type="component" value="Unassembled WGS sequence"/>
</dbReference>
<accession>A0A0R3PDK2</accession>
<keyword evidence="2" id="KW-1185">Reference proteome</keyword>
<organism evidence="3">
    <name type="scientific">Angiostrongylus costaricensis</name>
    <name type="common">Nematode worm</name>
    <dbReference type="NCBI Taxonomy" id="334426"/>
    <lineage>
        <taxon>Eukaryota</taxon>
        <taxon>Metazoa</taxon>
        <taxon>Ecdysozoa</taxon>
        <taxon>Nematoda</taxon>
        <taxon>Chromadorea</taxon>
        <taxon>Rhabditida</taxon>
        <taxon>Rhabditina</taxon>
        <taxon>Rhabditomorpha</taxon>
        <taxon>Strongyloidea</taxon>
        <taxon>Metastrongylidae</taxon>
        <taxon>Angiostrongylus</taxon>
    </lineage>
</organism>
<dbReference type="WBParaSite" id="ACOC_0000202401-mRNA-1">
    <property type="protein sequence ID" value="ACOC_0000202401-mRNA-1"/>
    <property type="gene ID" value="ACOC_0000202401"/>
</dbReference>
<dbReference type="EMBL" id="UYYA01000353">
    <property type="protein sequence ID" value="VDM53610.1"/>
    <property type="molecule type" value="Genomic_DNA"/>
</dbReference>
<gene>
    <name evidence="1" type="ORF">ACOC_LOCUS2025</name>
</gene>
<name>A0A0R3PDK2_ANGCS</name>
<dbReference type="OrthoDB" id="269919at2759"/>
<evidence type="ECO:0000313" key="2">
    <source>
        <dbReference type="Proteomes" id="UP000267027"/>
    </source>
</evidence>
<evidence type="ECO:0000313" key="3">
    <source>
        <dbReference type="WBParaSite" id="ACOC_0000202401-mRNA-1"/>
    </source>
</evidence>
<reference evidence="1 2" key="2">
    <citation type="submission" date="2018-11" db="EMBL/GenBank/DDBJ databases">
        <authorList>
            <consortium name="Pathogen Informatics"/>
        </authorList>
    </citation>
    <scope>NUCLEOTIDE SEQUENCE [LARGE SCALE GENOMIC DNA]</scope>
    <source>
        <strain evidence="1 2">Costa Rica</strain>
    </source>
</reference>
<reference evidence="3" key="1">
    <citation type="submission" date="2017-02" db="UniProtKB">
        <authorList>
            <consortium name="WormBaseParasite"/>
        </authorList>
    </citation>
    <scope>IDENTIFICATION</scope>
</reference>
<sequence>MARLFVGIHKNLAKLEEGNSSHHFLQVFFAPKNAEIWLNLGVESIASGDVDFAKFAFQHAEGPNATDALLTCLRLAQKCLSMGVCQEKALFLKERIRSINDHYRYFL</sequence>
<dbReference type="AlphaFoldDB" id="A0A0R3PDK2"/>
<proteinExistence type="predicted"/>
<protein>
    <submittedName>
        <fullName evidence="3">TPR_REGION domain-containing protein</fullName>
    </submittedName>
</protein>
<dbReference type="STRING" id="334426.A0A0R3PDK2"/>
<evidence type="ECO:0000313" key="1">
    <source>
        <dbReference type="EMBL" id="VDM53610.1"/>
    </source>
</evidence>